<comment type="caution">
    <text evidence="5">The sequence shown here is derived from an EMBL/GenBank/DDBJ whole genome shotgun (WGS) entry which is preliminary data.</text>
</comment>
<organism evidence="5 6">
    <name type="scientific">Candidatus Kerfeldbacteria bacterium RIFOXYB2_FULL_38_14</name>
    <dbReference type="NCBI Taxonomy" id="1798547"/>
    <lineage>
        <taxon>Bacteria</taxon>
        <taxon>Candidatus Kerfeldiibacteriota</taxon>
    </lineage>
</organism>
<dbReference type="AlphaFoldDB" id="A0A1G2BBZ8"/>
<dbReference type="SMART" id="SM01154">
    <property type="entry name" value="DUF1704"/>
    <property type="match status" value="1"/>
</dbReference>
<keyword evidence="3" id="KW-0378">Hydrolase</keyword>
<dbReference type="GO" id="GO:0006508">
    <property type="term" value="P:proteolysis"/>
    <property type="evidence" value="ECO:0007669"/>
    <property type="project" value="UniProtKB-KW"/>
</dbReference>
<protein>
    <submittedName>
        <fullName evidence="5">Uncharacterized protein</fullName>
    </submittedName>
</protein>
<evidence type="ECO:0000256" key="4">
    <source>
        <dbReference type="ARBA" id="ARBA00023049"/>
    </source>
</evidence>
<evidence type="ECO:0000256" key="2">
    <source>
        <dbReference type="ARBA" id="ARBA00022670"/>
    </source>
</evidence>
<dbReference type="PANTHER" id="PTHR31817:SF0">
    <property type="entry name" value="CHROMOSOME UNDETERMINED SCAFFOLD_67, WHOLE GENOME SHOTGUN SEQUENCE"/>
    <property type="match status" value="1"/>
</dbReference>
<reference evidence="5 6" key="1">
    <citation type="journal article" date="2016" name="Nat. Commun.">
        <title>Thousands of microbial genomes shed light on interconnected biogeochemical processes in an aquifer system.</title>
        <authorList>
            <person name="Anantharaman K."/>
            <person name="Brown C.T."/>
            <person name="Hug L.A."/>
            <person name="Sharon I."/>
            <person name="Castelle C.J."/>
            <person name="Probst A.J."/>
            <person name="Thomas B.C."/>
            <person name="Singh A."/>
            <person name="Wilkins M.J."/>
            <person name="Karaoz U."/>
            <person name="Brodie E.L."/>
            <person name="Williams K.H."/>
            <person name="Hubbard S.S."/>
            <person name="Banfield J.F."/>
        </authorList>
    </citation>
    <scope>NUCLEOTIDE SEQUENCE [LARGE SCALE GENOMIC DNA]</scope>
</reference>
<evidence type="ECO:0000313" key="5">
    <source>
        <dbReference type="EMBL" id="OGY86652.1"/>
    </source>
</evidence>
<accession>A0A1G2BBZ8</accession>
<gene>
    <name evidence="5" type="ORF">A2319_02855</name>
</gene>
<dbReference type="Proteomes" id="UP000176420">
    <property type="component" value="Unassembled WGS sequence"/>
</dbReference>
<dbReference type="PANTHER" id="PTHR31817">
    <property type="match status" value="1"/>
</dbReference>
<dbReference type="EMBL" id="MHKI01000017">
    <property type="protein sequence ID" value="OGY86652.1"/>
    <property type="molecule type" value="Genomic_DNA"/>
</dbReference>
<evidence type="ECO:0000256" key="3">
    <source>
        <dbReference type="ARBA" id="ARBA00022801"/>
    </source>
</evidence>
<evidence type="ECO:0000256" key="1">
    <source>
        <dbReference type="ARBA" id="ARBA00001947"/>
    </source>
</evidence>
<keyword evidence="4" id="KW-0482">Metalloprotease</keyword>
<proteinExistence type="predicted"/>
<keyword evidence="2" id="KW-0645">Protease</keyword>
<name>A0A1G2BBZ8_9BACT</name>
<evidence type="ECO:0000313" key="6">
    <source>
        <dbReference type="Proteomes" id="UP000176420"/>
    </source>
</evidence>
<dbReference type="GO" id="GO:0008237">
    <property type="term" value="F:metallopeptidase activity"/>
    <property type="evidence" value="ECO:0007669"/>
    <property type="project" value="UniProtKB-KW"/>
</dbReference>
<comment type="cofactor">
    <cofactor evidence="1">
        <name>Zn(2+)</name>
        <dbReference type="ChEBI" id="CHEBI:29105"/>
    </cofactor>
</comment>
<sequence>MTYLKLITPINIGEEKEKFFASKTYNPQLRYHWDRKTLDSIKKRHPELICLANALFEQNNAQIVDAASKYFEVNFRDEDIAKAQSIISAIPKIQNGNAQQLAEKIRSYLIALNIPYIVEIVDRYGFQCRPQHNKQKLLLSKHVNLQFLSVVSVAMHEMVHIVRAVNGNANKIKPQSGYLPTEEGLACLMQDEHSGNGAGSPFQHALEYLGAHMSLTHGFRDIYDFFRTHGLNEDVAWQRAIRQKFGLQDTQQPGGLCKSGMYFYHEQLLSSFSKEQLLNLFVGKIRADQIEDYAVTTSKISNETLSSFFAF</sequence>
<dbReference type="InterPro" id="IPR012548">
    <property type="entry name" value="MATCAP"/>
</dbReference>